<proteinExistence type="predicted"/>
<sequence length="95" mass="10695">MTLADRDRLSGAFSEAVEPMLSQRQRDLGLVERVFAVLNAPLQKLHGRGVCFLVCQVAKLAQFCVRTLQLLFVVCCTDPETGESGLGKHRYSRWR</sequence>
<organism evidence="1 2">
    <name type="scientific">Streptomyces roseoverticillatus</name>
    <dbReference type="NCBI Taxonomy" id="66429"/>
    <lineage>
        <taxon>Bacteria</taxon>
        <taxon>Bacillati</taxon>
        <taxon>Actinomycetota</taxon>
        <taxon>Actinomycetes</taxon>
        <taxon>Kitasatosporales</taxon>
        <taxon>Streptomycetaceae</taxon>
        <taxon>Streptomyces</taxon>
    </lineage>
</organism>
<reference evidence="1 2" key="1">
    <citation type="submission" date="2024-06" db="EMBL/GenBank/DDBJ databases">
        <title>The Natural Products Discovery Center: Release of the First 8490 Sequenced Strains for Exploring Actinobacteria Biosynthetic Diversity.</title>
        <authorList>
            <person name="Kalkreuter E."/>
            <person name="Kautsar S.A."/>
            <person name="Yang D."/>
            <person name="Bader C.D."/>
            <person name="Teijaro C.N."/>
            <person name="Fluegel L."/>
            <person name="Davis C.M."/>
            <person name="Simpson J.R."/>
            <person name="Lauterbach L."/>
            <person name="Steele A.D."/>
            <person name="Gui C."/>
            <person name="Meng S."/>
            <person name="Li G."/>
            <person name="Viehrig K."/>
            <person name="Ye F."/>
            <person name="Su P."/>
            <person name="Kiefer A.F."/>
            <person name="Nichols A."/>
            <person name="Cepeda A.J."/>
            <person name="Yan W."/>
            <person name="Fan B."/>
            <person name="Jiang Y."/>
            <person name="Adhikari A."/>
            <person name="Zheng C.-J."/>
            <person name="Schuster L."/>
            <person name="Cowan T.M."/>
            <person name="Smanski M.J."/>
            <person name="Chevrette M.G."/>
            <person name="De Carvalho L.P.S."/>
            <person name="Shen B."/>
        </authorList>
    </citation>
    <scope>NUCLEOTIDE SEQUENCE [LARGE SCALE GENOMIC DNA]</scope>
    <source>
        <strain evidence="1 2">NPDC053791</strain>
    </source>
</reference>
<dbReference type="Proteomes" id="UP001552479">
    <property type="component" value="Unassembled WGS sequence"/>
</dbReference>
<comment type="caution">
    <text evidence="1">The sequence shown here is derived from an EMBL/GenBank/DDBJ whole genome shotgun (WGS) entry which is preliminary data.</text>
</comment>
<dbReference type="RefSeq" id="WP_366087352.1">
    <property type="nucleotide sequence ID" value="NZ_JBFASG010000006.1"/>
</dbReference>
<name>A0ABV3IRF0_9ACTN</name>
<evidence type="ECO:0000313" key="2">
    <source>
        <dbReference type="Proteomes" id="UP001552479"/>
    </source>
</evidence>
<evidence type="ECO:0008006" key="3">
    <source>
        <dbReference type="Google" id="ProtNLM"/>
    </source>
</evidence>
<dbReference type="EMBL" id="JBFASG010000006">
    <property type="protein sequence ID" value="MEV4922903.1"/>
    <property type="molecule type" value="Genomic_DNA"/>
</dbReference>
<evidence type="ECO:0000313" key="1">
    <source>
        <dbReference type="EMBL" id="MEV4922903.1"/>
    </source>
</evidence>
<accession>A0ABV3IRF0</accession>
<gene>
    <name evidence="1" type="ORF">AB0L03_08625</name>
</gene>
<protein>
    <recommendedName>
        <fullName evidence="3">Transposase</fullName>
    </recommendedName>
</protein>
<keyword evidence="2" id="KW-1185">Reference proteome</keyword>